<dbReference type="GO" id="GO:0005737">
    <property type="term" value="C:cytoplasm"/>
    <property type="evidence" value="ECO:0007669"/>
    <property type="project" value="TreeGrafter"/>
</dbReference>
<dbReference type="Pfam" id="PF13242">
    <property type="entry name" value="Hydrolase_like"/>
    <property type="match status" value="1"/>
</dbReference>
<name>A0A4V1LS34_9BACT</name>
<dbReference type="PANTHER" id="PTHR19288">
    <property type="entry name" value="4-NITROPHENYLPHOSPHATASE-RELATED"/>
    <property type="match status" value="1"/>
</dbReference>
<reference evidence="1 2" key="1">
    <citation type="submission" date="2017-10" db="EMBL/GenBank/DDBJ databases">
        <title>Genomics of the genus Arcobacter.</title>
        <authorList>
            <person name="Perez-Cataluna A."/>
            <person name="Figueras M.J."/>
        </authorList>
    </citation>
    <scope>NUCLEOTIDE SEQUENCE [LARGE SCALE GENOMIC DNA]</scope>
    <source>
        <strain evidence="1 2">CECT 8993</strain>
    </source>
</reference>
<gene>
    <name evidence="1" type="ORF">CRV08_01725</name>
</gene>
<dbReference type="GO" id="GO:0016791">
    <property type="term" value="F:phosphatase activity"/>
    <property type="evidence" value="ECO:0007669"/>
    <property type="project" value="TreeGrafter"/>
</dbReference>
<dbReference type="InterPro" id="IPR023214">
    <property type="entry name" value="HAD_sf"/>
</dbReference>
<organism evidence="1 2">
    <name type="scientific">Halarcobacter ebronensis</name>
    <dbReference type="NCBI Taxonomy" id="1462615"/>
    <lineage>
        <taxon>Bacteria</taxon>
        <taxon>Pseudomonadati</taxon>
        <taxon>Campylobacterota</taxon>
        <taxon>Epsilonproteobacteria</taxon>
        <taxon>Campylobacterales</taxon>
        <taxon>Arcobacteraceae</taxon>
        <taxon>Halarcobacter</taxon>
    </lineage>
</organism>
<protein>
    <recommendedName>
        <fullName evidence="3">HAD family hydrolase</fullName>
    </recommendedName>
</protein>
<dbReference type="AlphaFoldDB" id="A0A4V1LS34"/>
<evidence type="ECO:0008006" key="3">
    <source>
        <dbReference type="Google" id="ProtNLM"/>
    </source>
</evidence>
<sequence length="257" mass="29254">MLENIGGFIIDLDGGFFKDFRILPGGKDFIETLKSNNIPFVFLSNLTTKTPDELHEILFRVGVYIEKEQIITSSLLARNYLKENYANASVKVYGSKALKSVIYQEYKIGVVDADIIVIGMDPKISIDDLSNIRRHIHEGKKVIFTNPDYYTPTLKGYDFECGLMVELFKPHLREEPIIIGKPSKYAFDTAIKKLNVPKEFIAVIGDTYETDIKGAHDFGLIPIHLQTASDDSYNTLKLDAYEYKNLEDLCLEFKSYV</sequence>
<dbReference type="Pfam" id="PF13344">
    <property type="entry name" value="Hydrolase_6"/>
    <property type="match status" value="1"/>
</dbReference>
<dbReference type="InterPro" id="IPR006357">
    <property type="entry name" value="HAD-SF_hydro_IIA"/>
</dbReference>
<dbReference type="SUPFAM" id="SSF56784">
    <property type="entry name" value="HAD-like"/>
    <property type="match status" value="1"/>
</dbReference>
<dbReference type="InterPro" id="IPR036412">
    <property type="entry name" value="HAD-like_sf"/>
</dbReference>
<comment type="caution">
    <text evidence="1">The sequence shown here is derived from an EMBL/GenBank/DDBJ whole genome shotgun (WGS) entry which is preliminary data.</text>
</comment>
<dbReference type="Gene3D" id="3.40.50.1000">
    <property type="entry name" value="HAD superfamily/HAD-like"/>
    <property type="match status" value="2"/>
</dbReference>
<dbReference type="PANTHER" id="PTHR19288:SF46">
    <property type="entry name" value="HALOACID DEHALOGENASE-LIKE HYDROLASE DOMAIN-CONTAINING PROTEIN 2"/>
    <property type="match status" value="1"/>
</dbReference>
<dbReference type="EMBL" id="PDKJ01000001">
    <property type="protein sequence ID" value="RXJ70308.1"/>
    <property type="molecule type" value="Genomic_DNA"/>
</dbReference>
<dbReference type="Proteomes" id="UP000290172">
    <property type="component" value="Unassembled WGS sequence"/>
</dbReference>
<proteinExistence type="predicted"/>
<dbReference type="RefSeq" id="WP_128978427.1">
    <property type="nucleotide sequence ID" value="NZ_PDKJ01000001.1"/>
</dbReference>
<evidence type="ECO:0000313" key="1">
    <source>
        <dbReference type="EMBL" id="RXJ70308.1"/>
    </source>
</evidence>
<evidence type="ECO:0000313" key="2">
    <source>
        <dbReference type="Proteomes" id="UP000290172"/>
    </source>
</evidence>
<accession>A0A4V1LS34</accession>